<dbReference type="Gene3D" id="2.10.25.10">
    <property type="entry name" value="Laminin"/>
    <property type="match status" value="1"/>
</dbReference>
<dbReference type="CDD" id="cd00055">
    <property type="entry name" value="EGF_Lam"/>
    <property type="match status" value="1"/>
</dbReference>
<name>A0ABV0R9X1_9TELE</name>
<sequence>VCLQVTVSVRRGSPVSSVIAVRLDSEIFLTVFAVSVTWQEAPTPIPAGPAPARFLVDSSAVENGLTHACMLQACLPGFYRVGGVLFGGNCMQCECNAHSTQCDISGVCEGCTHNTTGPHCDQCLPGFYSDPTKDDCRLCPCPLTERSNRSVSPYPKSSSDEVHQCFTA</sequence>
<organism evidence="9 10">
    <name type="scientific">Xenoophorus captivus</name>
    <dbReference type="NCBI Taxonomy" id="1517983"/>
    <lineage>
        <taxon>Eukaryota</taxon>
        <taxon>Metazoa</taxon>
        <taxon>Chordata</taxon>
        <taxon>Craniata</taxon>
        <taxon>Vertebrata</taxon>
        <taxon>Euteleostomi</taxon>
        <taxon>Actinopterygii</taxon>
        <taxon>Neopterygii</taxon>
        <taxon>Teleostei</taxon>
        <taxon>Neoteleostei</taxon>
        <taxon>Acanthomorphata</taxon>
        <taxon>Ovalentaria</taxon>
        <taxon>Atherinomorphae</taxon>
        <taxon>Cyprinodontiformes</taxon>
        <taxon>Goodeidae</taxon>
        <taxon>Xenoophorus</taxon>
    </lineage>
</organism>
<dbReference type="SMART" id="SM00180">
    <property type="entry name" value="EGF_Lam"/>
    <property type="match status" value="1"/>
</dbReference>
<evidence type="ECO:0000256" key="7">
    <source>
        <dbReference type="SAM" id="MobiDB-lite"/>
    </source>
</evidence>
<feature type="disulfide bond" evidence="6">
    <location>
        <begin position="111"/>
        <end position="120"/>
    </location>
</feature>
<dbReference type="PROSITE" id="PS50027">
    <property type="entry name" value="EGF_LAM_2"/>
    <property type="match status" value="1"/>
</dbReference>
<feature type="region of interest" description="Disordered" evidence="7">
    <location>
        <begin position="147"/>
        <end position="168"/>
    </location>
</feature>
<evidence type="ECO:0000256" key="3">
    <source>
        <dbReference type="ARBA" id="ARBA00023157"/>
    </source>
</evidence>
<feature type="compositionally biased region" description="Basic and acidic residues" evidence="7">
    <location>
        <begin position="158"/>
        <end position="168"/>
    </location>
</feature>
<proteinExistence type="predicted"/>
<dbReference type="Proteomes" id="UP001434883">
    <property type="component" value="Unassembled WGS sequence"/>
</dbReference>
<accession>A0ABV0R9X1</accession>
<comment type="caution">
    <text evidence="6">Lacks conserved residue(s) required for the propagation of feature annotation.</text>
</comment>
<dbReference type="InterPro" id="IPR056863">
    <property type="entry name" value="LMN_ATRN_NET-like_EGF"/>
</dbReference>
<keyword evidence="5 6" id="KW-0424">Laminin EGF-like domain</keyword>
<evidence type="ECO:0000256" key="5">
    <source>
        <dbReference type="ARBA" id="ARBA00023292"/>
    </source>
</evidence>
<evidence type="ECO:0000256" key="4">
    <source>
        <dbReference type="ARBA" id="ARBA00023180"/>
    </source>
</evidence>
<dbReference type="Pfam" id="PF24973">
    <property type="entry name" value="EGF_LMN_ATRN"/>
    <property type="match status" value="1"/>
</dbReference>
<evidence type="ECO:0000256" key="2">
    <source>
        <dbReference type="ARBA" id="ARBA00022737"/>
    </source>
</evidence>
<dbReference type="InterPro" id="IPR002049">
    <property type="entry name" value="LE_dom"/>
</dbReference>
<gene>
    <name evidence="9" type="ORF">XENOCAPTIV_022010</name>
</gene>
<protein>
    <recommendedName>
        <fullName evidence="8">Laminin EGF-like domain-containing protein</fullName>
    </recommendedName>
</protein>
<dbReference type="PANTHER" id="PTHR10574:SF444">
    <property type="entry name" value="BASEMENT MEMBRANE-SPECIFIC HEPARAN SULFATE PROTEOGLYCAN CORE PROTEIN"/>
    <property type="match status" value="1"/>
</dbReference>
<evidence type="ECO:0000256" key="1">
    <source>
        <dbReference type="ARBA" id="ARBA00022729"/>
    </source>
</evidence>
<keyword evidence="10" id="KW-1185">Reference proteome</keyword>
<evidence type="ECO:0000313" key="10">
    <source>
        <dbReference type="Proteomes" id="UP001434883"/>
    </source>
</evidence>
<evidence type="ECO:0000259" key="8">
    <source>
        <dbReference type="PROSITE" id="PS50027"/>
    </source>
</evidence>
<dbReference type="PROSITE" id="PS01248">
    <property type="entry name" value="EGF_LAM_1"/>
    <property type="match status" value="1"/>
</dbReference>
<dbReference type="EMBL" id="JAHRIN010038470">
    <property type="protein sequence ID" value="MEQ2204963.1"/>
    <property type="molecule type" value="Genomic_DNA"/>
</dbReference>
<keyword evidence="4" id="KW-0325">Glycoprotein</keyword>
<keyword evidence="1" id="KW-0732">Signal</keyword>
<dbReference type="SUPFAM" id="SSF57196">
    <property type="entry name" value="EGF/Laminin"/>
    <property type="match status" value="1"/>
</dbReference>
<feature type="non-terminal residue" evidence="9">
    <location>
        <position position="1"/>
    </location>
</feature>
<keyword evidence="2" id="KW-0677">Repeat</keyword>
<feature type="domain" description="Laminin EGF-like" evidence="8">
    <location>
        <begin position="93"/>
        <end position="138"/>
    </location>
</feature>
<evidence type="ECO:0000313" key="9">
    <source>
        <dbReference type="EMBL" id="MEQ2204963.1"/>
    </source>
</evidence>
<keyword evidence="3 6" id="KW-1015">Disulfide bond</keyword>
<reference evidence="9 10" key="1">
    <citation type="submission" date="2021-06" db="EMBL/GenBank/DDBJ databases">
        <authorList>
            <person name="Palmer J.M."/>
        </authorList>
    </citation>
    <scope>NUCLEOTIDE SEQUENCE [LARGE SCALE GENOMIC DNA]</scope>
    <source>
        <strain evidence="9 10">XC_2019</strain>
        <tissue evidence="9">Muscle</tissue>
    </source>
</reference>
<dbReference type="InterPro" id="IPR050440">
    <property type="entry name" value="Laminin/Netrin_ECM"/>
</dbReference>
<evidence type="ECO:0000256" key="6">
    <source>
        <dbReference type="PROSITE-ProRule" id="PRU00460"/>
    </source>
</evidence>
<dbReference type="PANTHER" id="PTHR10574">
    <property type="entry name" value="NETRIN/LAMININ-RELATED"/>
    <property type="match status" value="1"/>
</dbReference>
<comment type="caution">
    <text evidence="9">The sequence shown here is derived from an EMBL/GenBank/DDBJ whole genome shotgun (WGS) entry which is preliminary data.</text>
</comment>